<comment type="caution">
    <text evidence="4">The sequence shown here is derived from an EMBL/GenBank/DDBJ whole genome shotgun (WGS) entry which is preliminary data.</text>
</comment>
<dbReference type="PANTHER" id="PTHR10333:SF42">
    <property type="entry name" value="INHIBITOR OF GROWTH PROTEIN 5"/>
    <property type="match status" value="1"/>
</dbReference>
<dbReference type="Proteomes" id="UP000037035">
    <property type="component" value="Unassembled WGS sequence"/>
</dbReference>
<feature type="compositionally biased region" description="Polar residues" evidence="2">
    <location>
        <begin position="244"/>
        <end position="257"/>
    </location>
</feature>
<protein>
    <recommendedName>
        <fullName evidence="3">Inhibitor of growth protein N-terminal histone-binding domain-containing protein</fullName>
    </recommendedName>
</protein>
<evidence type="ECO:0000256" key="1">
    <source>
        <dbReference type="ARBA" id="ARBA00022853"/>
    </source>
</evidence>
<dbReference type="STRING" id="27349.A0A0L6UEX1"/>
<feature type="compositionally biased region" description="Basic residues" evidence="2">
    <location>
        <begin position="298"/>
        <end position="307"/>
    </location>
</feature>
<gene>
    <name evidence="4" type="ORF">VP01_666g13</name>
</gene>
<organism evidence="4 5">
    <name type="scientific">Puccinia sorghi</name>
    <dbReference type="NCBI Taxonomy" id="27349"/>
    <lineage>
        <taxon>Eukaryota</taxon>
        <taxon>Fungi</taxon>
        <taxon>Dikarya</taxon>
        <taxon>Basidiomycota</taxon>
        <taxon>Pucciniomycotina</taxon>
        <taxon>Pucciniomycetes</taxon>
        <taxon>Pucciniales</taxon>
        <taxon>Pucciniaceae</taxon>
        <taxon>Puccinia</taxon>
    </lineage>
</organism>
<dbReference type="Gene3D" id="6.10.140.1740">
    <property type="match status" value="1"/>
</dbReference>
<dbReference type="OrthoDB" id="5411773at2759"/>
<keyword evidence="5" id="KW-1185">Reference proteome</keyword>
<keyword evidence="1" id="KW-0156">Chromatin regulator</keyword>
<dbReference type="AlphaFoldDB" id="A0A0L6UEX1"/>
<dbReference type="EMBL" id="LAVV01012017">
    <property type="protein sequence ID" value="KNZ47118.1"/>
    <property type="molecule type" value="Genomic_DNA"/>
</dbReference>
<evidence type="ECO:0000259" key="3">
    <source>
        <dbReference type="SMART" id="SM01408"/>
    </source>
</evidence>
<feature type="compositionally biased region" description="Polar residues" evidence="2">
    <location>
        <begin position="330"/>
        <end position="340"/>
    </location>
</feature>
<dbReference type="PANTHER" id="PTHR10333">
    <property type="entry name" value="INHIBITOR OF GROWTH PROTEIN"/>
    <property type="match status" value="1"/>
</dbReference>
<feature type="compositionally biased region" description="Low complexity" evidence="2">
    <location>
        <begin position="224"/>
        <end position="243"/>
    </location>
</feature>
<dbReference type="Gene3D" id="3.30.40.10">
    <property type="entry name" value="Zinc/RING finger domain, C3HC4 (zinc finger)"/>
    <property type="match status" value="1"/>
</dbReference>
<reference evidence="4 5" key="1">
    <citation type="submission" date="2015-08" db="EMBL/GenBank/DDBJ databases">
        <title>Next Generation Sequencing and Analysis of the Genome of Puccinia sorghi L Schw, the Causal Agent of Maize Common Rust.</title>
        <authorList>
            <person name="Rochi L."/>
            <person name="Burguener G."/>
            <person name="Darino M."/>
            <person name="Turjanski A."/>
            <person name="Kreff E."/>
            <person name="Dieguez M.J."/>
            <person name="Sacco F."/>
        </authorList>
    </citation>
    <scope>NUCLEOTIDE SEQUENCE [LARGE SCALE GENOMIC DNA]</scope>
    <source>
        <strain evidence="4 5">RO10H11247</strain>
    </source>
</reference>
<feature type="compositionally biased region" description="Low complexity" evidence="2">
    <location>
        <begin position="258"/>
        <end position="274"/>
    </location>
</feature>
<dbReference type="VEuPathDB" id="FungiDB:VP01_666g13"/>
<feature type="compositionally biased region" description="Polar residues" evidence="2">
    <location>
        <begin position="207"/>
        <end position="223"/>
    </location>
</feature>
<dbReference type="GO" id="GO:0000785">
    <property type="term" value="C:chromatin"/>
    <property type="evidence" value="ECO:0007669"/>
    <property type="project" value="UniProtKB-ARBA"/>
</dbReference>
<feature type="domain" description="Inhibitor of growth protein N-terminal histone-binding" evidence="3">
    <location>
        <begin position="2"/>
        <end position="147"/>
    </location>
</feature>
<dbReference type="InterPro" id="IPR013083">
    <property type="entry name" value="Znf_RING/FYVE/PHD"/>
</dbReference>
<feature type="region of interest" description="Disordered" evidence="2">
    <location>
        <begin position="180"/>
        <end position="199"/>
    </location>
</feature>
<dbReference type="GO" id="GO:0005634">
    <property type="term" value="C:nucleus"/>
    <property type="evidence" value="ECO:0007669"/>
    <property type="project" value="TreeGrafter"/>
</dbReference>
<dbReference type="InterPro" id="IPR028651">
    <property type="entry name" value="ING_fam"/>
</dbReference>
<dbReference type="GO" id="GO:0006355">
    <property type="term" value="P:regulation of DNA-templated transcription"/>
    <property type="evidence" value="ECO:0007669"/>
    <property type="project" value="TreeGrafter"/>
</dbReference>
<feature type="region of interest" description="Disordered" evidence="2">
    <location>
        <begin position="207"/>
        <end position="340"/>
    </location>
</feature>
<dbReference type="SMART" id="SM01408">
    <property type="entry name" value="ING"/>
    <property type="match status" value="1"/>
</dbReference>
<dbReference type="SUPFAM" id="SSF57903">
    <property type="entry name" value="FYVE/PHD zinc finger"/>
    <property type="match status" value="1"/>
</dbReference>
<dbReference type="InterPro" id="IPR011011">
    <property type="entry name" value="Znf_FYVE_PHD"/>
</dbReference>
<evidence type="ECO:0000256" key="2">
    <source>
        <dbReference type="SAM" id="MobiDB-lite"/>
    </source>
</evidence>
<dbReference type="Pfam" id="PF12998">
    <property type="entry name" value="ING"/>
    <property type="match status" value="1"/>
</dbReference>
<evidence type="ECO:0000313" key="4">
    <source>
        <dbReference type="EMBL" id="KNZ47118.1"/>
    </source>
</evidence>
<accession>A0A0L6UEX1</accession>
<name>A0A0L6UEX1_9BASI</name>
<proteinExistence type="predicted"/>
<sequence>MNLNKIIEQVPLDLNRKFNCIAELESSVEECKQELHEDLIAYTHFANEVVSTSDGAISKVDAPEVEMQDEICNRLRTLAQPMLWGVVPILPINSDGLPDQLKTLLVEISSKICRLQELSHDKLNLAESVYLALDRQLKRLDADLETYQDLEDQDLQEERRHHETIHDHHPYLNQLPSHSASAQVEKHGFTPPPNKVSFHDTTSIFELSNTTRTSRSQTATPRQSPSRSASTPKAPTAPPSLLTSLAQSQSPNSSRTLRSNNISRPSPSRSSVSNGGDNTKEESYYLAEEVEAEESSRMRRMTSRRKPISPCTPSARRLMHESHTEPCGSQELNSAPTGSQNTGSDLALYCSCQRVSFGDMVACDNPNCQGGQWVSISLFFHLTHTHTYIHAG</sequence>
<evidence type="ECO:0000313" key="5">
    <source>
        <dbReference type="Proteomes" id="UP000037035"/>
    </source>
</evidence>
<dbReference type="GO" id="GO:0006325">
    <property type="term" value="P:chromatin organization"/>
    <property type="evidence" value="ECO:0007669"/>
    <property type="project" value="UniProtKB-KW"/>
</dbReference>
<dbReference type="InterPro" id="IPR024610">
    <property type="entry name" value="ING_N_histone-binding"/>
</dbReference>